<evidence type="ECO:0000313" key="1">
    <source>
        <dbReference type="EMBL" id="KAK7536055.1"/>
    </source>
</evidence>
<dbReference type="GeneID" id="92028834"/>
<reference evidence="1 2" key="1">
    <citation type="submission" date="2024-04" db="EMBL/GenBank/DDBJ databases">
        <title>Phyllosticta paracitricarpa is synonymous to the EU quarantine fungus P. citricarpa based on phylogenomic analyses.</title>
        <authorList>
            <consortium name="Lawrence Berkeley National Laboratory"/>
            <person name="Van ingen-buijs V.A."/>
            <person name="Van westerhoven A.C."/>
            <person name="Haridas S."/>
            <person name="Skiadas P."/>
            <person name="Martin F."/>
            <person name="Groenewald J.Z."/>
            <person name="Crous P.W."/>
            <person name="Seidl M.F."/>
        </authorList>
    </citation>
    <scope>NUCLEOTIDE SEQUENCE [LARGE SCALE GENOMIC DNA]</scope>
    <source>
        <strain evidence="1 2">CPC 17464</strain>
    </source>
</reference>
<organism evidence="1 2">
    <name type="scientific">Phyllosticta citribraziliensis</name>
    <dbReference type="NCBI Taxonomy" id="989973"/>
    <lineage>
        <taxon>Eukaryota</taxon>
        <taxon>Fungi</taxon>
        <taxon>Dikarya</taxon>
        <taxon>Ascomycota</taxon>
        <taxon>Pezizomycotina</taxon>
        <taxon>Dothideomycetes</taxon>
        <taxon>Dothideomycetes incertae sedis</taxon>
        <taxon>Botryosphaeriales</taxon>
        <taxon>Phyllostictaceae</taxon>
        <taxon>Phyllosticta</taxon>
    </lineage>
</organism>
<protein>
    <submittedName>
        <fullName evidence="1">Uncharacterized protein</fullName>
    </submittedName>
</protein>
<dbReference type="EMBL" id="JBBPEH010000007">
    <property type="protein sequence ID" value="KAK7536055.1"/>
    <property type="molecule type" value="Genomic_DNA"/>
</dbReference>
<comment type="caution">
    <text evidence="1">The sequence shown here is derived from an EMBL/GenBank/DDBJ whole genome shotgun (WGS) entry which is preliminary data.</text>
</comment>
<gene>
    <name evidence="1" type="ORF">J3D65DRAFT_401333</name>
</gene>
<evidence type="ECO:0000313" key="2">
    <source>
        <dbReference type="Proteomes" id="UP001360953"/>
    </source>
</evidence>
<name>A0ABR1LPX2_9PEZI</name>
<proteinExistence type="predicted"/>
<dbReference type="RefSeq" id="XP_066654471.1">
    <property type="nucleotide sequence ID" value="XM_066795928.1"/>
</dbReference>
<sequence length="226" mass="26265">MEKKQKEQTKLYDNCASAYPSYQTAAASWRINSSITAVPVTVLQYDQHALRSIFPFSLRVHLLFSVFCLFQSRSTTTTFFGRHASNMFVSTYISSAETRRNESLSTTRWSPCIEHSAWVVCVVARREQLSVNEQPRTRQAGQLGAMWVKGLRQGQVRRYQVNNNNSNNKSRRERQQGYRYKKVAIWSEQYKIAIYGYVHQGWLTNHHHTCPSMPLHVIQVNVRRTA</sequence>
<dbReference type="Proteomes" id="UP001360953">
    <property type="component" value="Unassembled WGS sequence"/>
</dbReference>
<keyword evidence="2" id="KW-1185">Reference proteome</keyword>
<accession>A0ABR1LPX2</accession>